<evidence type="ECO:0000313" key="13">
    <source>
        <dbReference type="EMBL" id="CAE0374390.1"/>
    </source>
</evidence>
<keyword evidence="10" id="KW-0812">Transmembrane</keyword>
<feature type="domain" description="Carbohydrate kinase FGGY N-terminal" evidence="11">
    <location>
        <begin position="8"/>
        <end position="248"/>
    </location>
</feature>
<comment type="similarity">
    <text evidence="2 9">Belongs to the FGGY kinase family.</text>
</comment>
<dbReference type="InterPro" id="IPR018484">
    <property type="entry name" value="FGGY_N"/>
</dbReference>
<evidence type="ECO:0000256" key="7">
    <source>
        <dbReference type="ARBA" id="ARBA00022840"/>
    </source>
</evidence>
<evidence type="ECO:0000256" key="4">
    <source>
        <dbReference type="ARBA" id="ARBA00022679"/>
    </source>
</evidence>
<evidence type="ECO:0000256" key="9">
    <source>
        <dbReference type="RuleBase" id="RU003733"/>
    </source>
</evidence>
<evidence type="ECO:0000259" key="11">
    <source>
        <dbReference type="Pfam" id="PF00370"/>
    </source>
</evidence>
<proteinExistence type="inferred from homology"/>
<evidence type="ECO:0000256" key="10">
    <source>
        <dbReference type="SAM" id="Phobius"/>
    </source>
</evidence>
<dbReference type="CDD" id="cd07769">
    <property type="entry name" value="ASKHA_NBD_FGGY_GK"/>
    <property type="match status" value="1"/>
</dbReference>
<dbReference type="InterPro" id="IPR000577">
    <property type="entry name" value="Carb_kinase_FGGY"/>
</dbReference>
<dbReference type="InterPro" id="IPR018485">
    <property type="entry name" value="FGGY_C"/>
</dbReference>
<gene>
    <name evidence="13" type="ORF">ALAG00032_LOCUS15193</name>
</gene>
<dbReference type="GO" id="GO:0019563">
    <property type="term" value="P:glycerol catabolic process"/>
    <property type="evidence" value="ECO:0007669"/>
    <property type="project" value="UniProtKB-UniPathway"/>
</dbReference>
<dbReference type="GO" id="GO:0005524">
    <property type="term" value="F:ATP binding"/>
    <property type="evidence" value="ECO:0007669"/>
    <property type="project" value="UniProtKB-KW"/>
</dbReference>
<dbReference type="PIRSF" id="PIRSF000538">
    <property type="entry name" value="GlpK"/>
    <property type="match status" value="1"/>
</dbReference>
<dbReference type="NCBIfam" id="NF000756">
    <property type="entry name" value="PRK00047.1"/>
    <property type="match status" value="1"/>
</dbReference>
<dbReference type="Pfam" id="PF00370">
    <property type="entry name" value="FGGY_N"/>
    <property type="match status" value="1"/>
</dbReference>
<keyword evidence="4 9" id="KW-0808">Transferase</keyword>
<comment type="pathway">
    <text evidence="1">Polyol metabolism; glycerol degradation via glycerol kinase pathway; sn-glycerol 3-phosphate from glycerol: step 1/1.</text>
</comment>
<feature type="transmembrane region" description="Helical" evidence="10">
    <location>
        <begin position="545"/>
        <end position="567"/>
    </location>
</feature>
<dbReference type="GO" id="GO:0004370">
    <property type="term" value="F:glycerol kinase activity"/>
    <property type="evidence" value="ECO:0007669"/>
    <property type="project" value="UniProtKB-EC"/>
</dbReference>
<feature type="domain" description="Carbohydrate kinase FGGY C-terminal" evidence="12">
    <location>
        <begin position="258"/>
        <end position="443"/>
    </location>
</feature>
<reference evidence="13" key="1">
    <citation type="submission" date="2021-01" db="EMBL/GenBank/DDBJ databases">
        <authorList>
            <person name="Corre E."/>
            <person name="Pelletier E."/>
            <person name="Niang G."/>
            <person name="Scheremetjew M."/>
            <person name="Finn R."/>
            <person name="Kale V."/>
            <person name="Holt S."/>
            <person name="Cochrane G."/>
            <person name="Meng A."/>
            <person name="Brown T."/>
            <person name="Cohen L."/>
        </authorList>
    </citation>
    <scope>NUCLEOTIDE SEQUENCE</scope>
    <source>
        <strain evidence="13">CCMP1510</strain>
    </source>
</reference>
<dbReference type="EMBL" id="HBIJ01023105">
    <property type="protein sequence ID" value="CAE0374390.1"/>
    <property type="molecule type" value="Transcribed_RNA"/>
</dbReference>
<keyword evidence="5" id="KW-0547">Nucleotide-binding</keyword>
<evidence type="ECO:0000256" key="2">
    <source>
        <dbReference type="ARBA" id="ARBA00009156"/>
    </source>
</evidence>
<dbReference type="EC" id="2.7.1.30" evidence="3"/>
<keyword evidence="10" id="KW-1133">Transmembrane helix</keyword>
<keyword evidence="6 9" id="KW-0418">Kinase</keyword>
<dbReference type="UniPathway" id="UPA00618">
    <property type="reaction ID" value="UER00672"/>
</dbReference>
<dbReference type="Pfam" id="PF02782">
    <property type="entry name" value="FGGY_C"/>
    <property type="match status" value="1"/>
</dbReference>
<dbReference type="GO" id="GO:0005829">
    <property type="term" value="C:cytosol"/>
    <property type="evidence" value="ECO:0007669"/>
    <property type="project" value="TreeGrafter"/>
</dbReference>
<dbReference type="InterPro" id="IPR018483">
    <property type="entry name" value="Carb_kinase_FGGY_CS"/>
</dbReference>
<name>A0A7S3NKT3_9STRA</name>
<protein>
    <recommendedName>
        <fullName evidence="3">glycerol kinase</fullName>
        <ecNumber evidence="3">2.7.1.30</ecNumber>
    </recommendedName>
    <alternativeName>
        <fullName evidence="8">ATP:glycerol 3-phosphotransferase</fullName>
    </alternativeName>
</protein>
<sequence>MEKKLVFGALDQGTSSTRFVVMDGGQILGMAQKEHVQHHPEIGWVEHDLEEVWLACVWCIEQVMSELDKEKYQLSCIGITNQRETTCVFNTSGTPVCRAISWNCTRTESIVRRDHSRIEEMSKKRTGLPIASYFSATKLAWLREKQNWIFNDESQILFGTIDTFLLYRLSGKFVTDVTNASRTLLFNIHTLDWDNDLLNYWQISRKNLPQIEASIGGNFGTVLPDAIPCLANIPIHAVLGDQHAAAFGQCCFDVSDVKATLGTGAFILMNTGTQPIPNASGLLTTILYQIKNQPPIYALEGAVAVAGTAMQWLRDNLQLATSATKLAHLAQSTQGDNGGVYFVPAFNGLFAPHWDASARGSIYGLTSYATKAHLCRAALEAVAFQLDDLLSSFDIRPKLLKVDGGMTVNADLLQFCADIMQITVMKPKNLETTAAGAALAASLSFFQDNKKYSLEYIRRSSWQLDQNFLPALADKARTHLKHKWQEAVARSRGWEIDILPTTQRSASSVASLVLLASEEQDNAQQYYRKRSTSLQHQPRYDHDSFFPFFRIISVASVLLLASSILVASGAGRRRGH</sequence>
<dbReference type="PROSITE" id="PS00445">
    <property type="entry name" value="FGGY_KINASES_2"/>
    <property type="match status" value="1"/>
</dbReference>
<evidence type="ECO:0000256" key="5">
    <source>
        <dbReference type="ARBA" id="ARBA00022741"/>
    </source>
</evidence>
<evidence type="ECO:0000256" key="6">
    <source>
        <dbReference type="ARBA" id="ARBA00022777"/>
    </source>
</evidence>
<evidence type="ECO:0000256" key="8">
    <source>
        <dbReference type="ARBA" id="ARBA00043149"/>
    </source>
</evidence>
<dbReference type="AlphaFoldDB" id="A0A7S3NKT3"/>
<dbReference type="SUPFAM" id="SSF53067">
    <property type="entry name" value="Actin-like ATPase domain"/>
    <property type="match status" value="2"/>
</dbReference>
<dbReference type="Gene3D" id="3.30.420.40">
    <property type="match status" value="2"/>
</dbReference>
<organism evidence="13">
    <name type="scientific">Aureoumbra lagunensis</name>
    <dbReference type="NCBI Taxonomy" id="44058"/>
    <lineage>
        <taxon>Eukaryota</taxon>
        <taxon>Sar</taxon>
        <taxon>Stramenopiles</taxon>
        <taxon>Ochrophyta</taxon>
        <taxon>Pelagophyceae</taxon>
        <taxon>Pelagomonadales</taxon>
        <taxon>Aureoumbra</taxon>
    </lineage>
</organism>
<dbReference type="InterPro" id="IPR043129">
    <property type="entry name" value="ATPase_NBD"/>
</dbReference>
<keyword evidence="10" id="KW-0472">Membrane</keyword>
<keyword evidence="7" id="KW-0067">ATP-binding</keyword>
<accession>A0A7S3NKT3</accession>
<evidence type="ECO:0000256" key="1">
    <source>
        <dbReference type="ARBA" id="ARBA00005190"/>
    </source>
</evidence>
<dbReference type="PANTHER" id="PTHR10196:SF69">
    <property type="entry name" value="GLYCEROL KINASE"/>
    <property type="match status" value="1"/>
</dbReference>
<evidence type="ECO:0000259" key="12">
    <source>
        <dbReference type="Pfam" id="PF02782"/>
    </source>
</evidence>
<evidence type="ECO:0000256" key="3">
    <source>
        <dbReference type="ARBA" id="ARBA00012099"/>
    </source>
</evidence>
<dbReference type="PANTHER" id="PTHR10196">
    <property type="entry name" value="SUGAR KINASE"/>
    <property type="match status" value="1"/>
</dbReference>